<comment type="subcellular location">
    <subcellularLocation>
        <location evidence="1">Cell membrane</location>
        <topology evidence="1">Multi-pass membrane protein</topology>
    </subcellularLocation>
</comment>
<feature type="transmembrane region" description="Helical" evidence="7">
    <location>
        <begin position="242"/>
        <end position="262"/>
    </location>
</feature>
<feature type="transmembrane region" description="Helical" evidence="7">
    <location>
        <begin position="18"/>
        <end position="43"/>
    </location>
</feature>
<proteinExistence type="predicted"/>
<evidence type="ECO:0000256" key="2">
    <source>
        <dbReference type="ARBA" id="ARBA00022448"/>
    </source>
</evidence>
<evidence type="ECO:0000259" key="8">
    <source>
        <dbReference type="PROSITE" id="PS50850"/>
    </source>
</evidence>
<dbReference type="SUPFAM" id="SSF103473">
    <property type="entry name" value="MFS general substrate transporter"/>
    <property type="match status" value="2"/>
</dbReference>
<dbReference type="RefSeq" id="WP_046564797.1">
    <property type="nucleotide sequence ID" value="NZ_CP192497.1"/>
</dbReference>
<evidence type="ECO:0000256" key="6">
    <source>
        <dbReference type="ARBA" id="ARBA00023136"/>
    </source>
</evidence>
<dbReference type="PROSITE" id="PS00217">
    <property type="entry name" value="SUGAR_TRANSPORT_2"/>
    <property type="match status" value="1"/>
</dbReference>
<keyword evidence="5 7" id="KW-1133">Transmembrane helix</keyword>
<dbReference type="InterPro" id="IPR036259">
    <property type="entry name" value="MFS_trans_sf"/>
</dbReference>
<keyword evidence="3" id="KW-1003">Cell membrane</keyword>
<keyword evidence="2" id="KW-0813">Transport</keyword>
<gene>
    <name evidence="9" type="ORF">OI25_7343</name>
</gene>
<dbReference type="PANTHER" id="PTHR43045:SF7">
    <property type="entry name" value="MAJOR FACILITATOR SUPERFAMILY TRANSPORTER"/>
    <property type="match status" value="1"/>
</dbReference>
<feature type="transmembrane region" description="Helical" evidence="7">
    <location>
        <begin position="282"/>
        <end position="304"/>
    </location>
</feature>
<dbReference type="PROSITE" id="PS50850">
    <property type="entry name" value="MFS"/>
    <property type="match status" value="1"/>
</dbReference>
<dbReference type="Gene3D" id="1.20.1250.20">
    <property type="entry name" value="MFS general substrate transporter like domains"/>
    <property type="match status" value="2"/>
</dbReference>
<evidence type="ECO:0000313" key="9">
    <source>
        <dbReference type="EMBL" id="AJZ56686.1"/>
    </source>
</evidence>
<dbReference type="KEGG" id="bfn:OI25_7343"/>
<feature type="transmembrane region" description="Helical" evidence="7">
    <location>
        <begin position="55"/>
        <end position="78"/>
    </location>
</feature>
<keyword evidence="6 7" id="KW-0472">Membrane</keyword>
<dbReference type="EMBL" id="CP010025">
    <property type="protein sequence ID" value="AJZ56686.1"/>
    <property type="molecule type" value="Genomic_DNA"/>
</dbReference>
<feature type="domain" description="Major facilitator superfamily (MFS) profile" evidence="8">
    <location>
        <begin position="18"/>
        <end position="544"/>
    </location>
</feature>
<feature type="transmembrane region" description="Helical" evidence="7">
    <location>
        <begin position="114"/>
        <end position="134"/>
    </location>
</feature>
<feature type="transmembrane region" description="Helical" evidence="7">
    <location>
        <begin position="155"/>
        <end position="177"/>
    </location>
</feature>
<feature type="transmembrane region" description="Helical" evidence="7">
    <location>
        <begin position="522"/>
        <end position="540"/>
    </location>
</feature>
<dbReference type="GO" id="GO:0022857">
    <property type="term" value="F:transmembrane transporter activity"/>
    <property type="evidence" value="ECO:0007669"/>
    <property type="project" value="InterPro"/>
</dbReference>
<dbReference type="PANTHER" id="PTHR43045">
    <property type="entry name" value="SHIKIMATE TRANSPORTER"/>
    <property type="match status" value="1"/>
</dbReference>
<dbReference type="InterPro" id="IPR005829">
    <property type="entry name" value="Sugar_transporter_CS"/>
</dbReference>
<feature type="transmembrane region" description="Helical" evidence="7">
    <location>
        <begin position="189"/>
        <end position="208"/>
    </location>
</feature>
<feature type="transmembrane region" description="Helical" evidence="7">
    <location>
        <begin position="311"/>
        <end position="328"/>
    </location>
</feature>
<evidence type="ECO:0000256" key="3">
    <source>
        <dbReference type="ARBA" id="ARBA00022475"/>
    </source>
</evidence>
<evidence type="ECO:0000256" key="5">
    <source>
        <dbReference type="ARBA" id="ARBA00022989"/>
    </source>
</evidence>
<evidence type="ECO:0000313" key="10">
    <source>
        <dbReference type="Proteomes" id="UP000032614"/>
    </source>
</evidence>
<dbReference type="InterPro" id="IPR020846">
    <property type="entry name" value="MFS_dom"/>
</dbReference>
<evidence type="ECO:0000256" key="7">
    <source>
        <dbReference type="SAM" id="Phobius"/>
    </source>
</evidence>
<feature type="transmembrane region" description="Helical" evidence="7">
    <location>
        <begin position="451"/>
        <end position="472"/>
    </location>
</feature>
<protein>
    <submittedName>
        <fullName evidence="9">Sugar (And other) transporter family protein</fullName>
    </submittedName>
</protein>
<dbReference type="InterPro" id="IPR011701">
    <property type="entry name" value="MFS"/>
</dbReference>
<name>A0AAU8SS28_9BURK</name>
<dbReference type="Proteomes" id="UP000032614">
    <property type="component" value="Chromosome 3"/>
</dbReference>
<keyword evidence="4 7" id="KW-0812">Transmembrane</keyword>
<feature type="transmembrane region" description="Helical" evidence="7">
    <location>
        <begin position="90"/>
        <end position="108"/>
    </location>
</feature>
<evidence type="ECO:0000256" key="1">
    <source>
        <dbReference type="ARBA" id="ARBA00004651"/>
    </source>
</evidence>
<organism evidence="9 10">
    <name type="scientific">Paraburkholderia fungorum</name>
    <dbReference type="NCBI Taxonomy" id="134537"/>
    <lineage>
        <taxon>Bacteria</taxon>
        <taxon>Pseudomonadati</taxon>
        <taxon>Pseudomonadota</taxon>
        <taxon>Betaproteobacteria</taxon>
        <taxon>Burkholderiales</taxon>
        <taxon>Burkholderiaceae</taxon>
        <taxon>Paraburkholderia</taxon>
    </lineage>
</organism>
<reference evidence="9 10" key="1">
    <citation type="journal article" date="2015" name="Genome Announc.">
        <title>Complete genome sequences for 59 burkholderia isolates, both pathogenic and near neighbor.</title>
        <authorList>
            <person name="Johnson S.L."/>
            <person name="Bishop-Lilly K.A."/>
            <person name="Ladner J.T."/>
            <person name="Daligault H.E."/>
            <person name="Davenport K.W."/>
            <person name="Jaissle J."/>
            <person name="Frey K.G."/>
            <person name="Koroleva G.I."/>
            <person name="Bruce D.C."/>
            <person name="Coyne S.R."/>
            <person name="Broomall S.M."/>
            <person name="Li P.E."/>
            <person name="Teshima H."/>
            <person name="Gibbons H.S."/>
            <person name="Palacios G.F."/>
            <person name="Rosenzweig C.N."/>
            <person name="Redden C.L."/>
            <person name="Xu Y."/>
            <person name="Minogue T.D."/>
            <person name="Chain P.S."/>
        </authorList>
    </citation>
    <scope>NUCLEOTIDE SEQUENCE [LARGE SCALE GENOMIC DNA]</scope>
    <source>
        <strain evidence="9 10">ATCC BAA-463</strain>
    </source>
</reference>
<accession>A0AAU8SS28</accession>
<dbReference type="Pfam" id="PF07690">
    <property type="entry name" value="MFS_1"/>
    <property type="match status" value="1"/>
</dbReference>
<sequence>MATITASRPSLSAEERKVVFGSSLGTVFEWYDFFIYGSVAAVIAKRFFAGVSPTYGFIFALLGFAAGFIVRPLGAMLFGRLGDIVGRKHTFLLTIVVMGAATFLTGVLPTYEQVGVLAPVLLIVLRMVQGLAIGGEYGGAATYVAEHAPKERRGYFTAWIQTTGTAGMVLSLLVVMASIKLSGPEFDIWGWRIPFLVSVILLGISLYIRLSMSESPVFEQMKAQGRSSKAPLKEAFGRWENLRAVLLALFGLCAGQTVVYFTGQFFPLFFLTQTLKVDIGTANLMVIVALAVGCPFFLFFGWLSDRIGRKPILLVGLLLPALTFYPIYRGLTHFANPALAAAQATAPVSVLVDPDTCSFQVNPTGTKKFTSSCDIAKLALAQASANYSTQSASAGSNAVIVIGSQRIESYDAKGLALADAKAKEVALKSALGAALKSAGYPLKAAPEQMNIPGVMTLLILLMIYAAMSYSVLGAMLVEMFPARIRYTSLSLPYHIATGWFGGLQPTVSFALIASSGNIYSGLWYPSVIAGFTFIVAALFIRETRGVDIDG</sequence>
<dbReference type="GO" id="GO:0005886">
    <property type="term" value="C:plasma membrane"/>
    <property type="evidence" value="ECO:0007669"/>
    <property type="project" value="UniProtKB-SubCell"/>
</dbReference>
<dbReference type="AlphaFoldDB" id="A0AAU8SS28"/>
<evidence type="ECO:0000256" key="4">
    <source>
        <dbReference type="ARBA" id="ARBA00022692"/>
    </source>
</evidence>